<protein>
    <submittedName>
        <fullName evidence="2">Uncharacterized protein</fullName>
    </submittedName>
</protein>
<evidence type="ECO:0000313" key="2">
    <source>
        <dbReference type="EMBL" id="CAL8103189.1"/>
    </source>
</evidence>
<feature type="transmembrane region" description="Helical" evidence="1">
    <location>
        <begin position="76"/>
        <end position="97"/>
    </location>
</feature>
<dbReference type="Proteomes" id="UP001642540">
    <property type="component" value="Unassembled WGS sequence"/>
</dbReference>
<keyword evidence="3" id="KW-1185">Reference proteome</keyword>
<feature type="transmembrane region" description="Helical" evidence="1">
    <location>
        <begin position="43"/>
        <end position="64"/>
    </location>
</feature>
<feature type="transmembrane region" description="Helical" evidence="1">
    <location>
        <begin position="148"/>
        <end position="170"/>
    </location>
</feature>
<name>A0ABP1QKY5_9HEXA</name>
<keyword evidence="1" id="KW-0812">Transmembrane</keyword>
<comment type="caution">
    <text evidence="2">The sequence shown here is derived from an EMBL/GenBank/DDBJ whole genome shotgun (WGS) entry which is preliminary data.</text>
</comment>
<reference evidence="2 3" key="1">
    <citation type="submission" date="2024-08" db="EMBL/GenBank/DDBJ databases">
        <authorList>
            <person name="Cucini C."/>
            <person name="Frati F."/>
        </authorList>
    </citation>
    <scope>NUCLEOTIDE SEQUENCE [LARGE SCALE GENOMIC DNA]</scope>
</reference>
<keyword evidence="1" id="KW-1133">Transmembrane helix</keyword>
<organism evidence="2 3">
    <name type="scientific">Orchesella dallaii</name>
    <dbReference type="NCBI Taxonomy" id="48710"/>
    <lineage>
        <taxon>Eukaryota</taxon>
        <taxon>Metazoa</taxon>
        <taxon>Ecdysozoa</taxon>
        <taxon>Arthropoda</taxon>
        <taxon>Hexapoda</taxon>
        <taxon>Collembola</taxon>
        <taxon>Entomobryomorpha</taxon>
        <taxon>Entomobryoidea</taxon>
        <taxon>Orchesellidae</taxon>
        <taxon>Orchesellinae</taxon>
        <taxon>Orchesella</taxon>
    </lineage>
</organism>
<gene>
    <name evidence="2" type="ORF">ODALV1_LOCUS11376</name>
</gene>
<dbReference type="EMBL" id="CAXLJM020000034">
    <property type="protein sequence ID" value="CAL8103189.1"/>
    <property type="molecule type" value="Genomic_DNA"/>
</dbReference>
<evidence type="ECO:0000313" key="3">
    <source>
        <dbReference type="Proteomes" id="UP001642540"/>
    </source>
</evidence>
<accession>A0ABP1QKY5</accession>
<proteinExistence type="predicted"/>
<sequence length="218" mass="25159">MITKRILSLMCFRIKAMKYTFVSLYDWDYTKGQMIYTNSYSQWNYTLLSYVGLMYLFLLGMYLVENFYDENGISSPMSYLIGLGEAVLAFCACTYAIHFKRHKHAIYLLVNQIIQFHETVQGMRIRAGSCDNNGKVESGISKMVTTGFFVMCLVTLVLPFAFALCITIDFDPTHVLLLEWLEVDIKLQFKEVYSESYNNLATTFRAIFEGLLNIPDLS</sequence>
<keyword evidence="1" id="KW-0472">Membrane</keyword>
<evidence type="ECO:0000256" key="1">
    <source>
        <dbReference type="SAM" id="Phobius"/>
    </source>
</evidence>